<dbReference type="NCBIfam" id="TIGR02605">
    <property type="entry name" value="CxxC_CxxC_SSSS"/>
    <property type="match status" value="1"/>
</dbReference>
<evidence type="ECO:0000313" key="4">
    <source>
        <dbReference type="Proteomes" id="UP001179121"/>
    </source>
</evidence>
<dbReference type="SMART" id="SM00834">
    <property type="entry name" value="CxxC_CXXC_SSSS"/>
    <property type="match status" value="1"/>
</dbReference>
<dbReference type="AlphaFoldDB" id="A0AA86MYB4"/>
<proteinExistence type="predicted"/>
<evidence type="ECO:0000313" key="3">
    <source>
        <dbReference type="EMBL" id="CAI4031153.1"/>
    </source>
</evidence>
<dbReference type="EMBL" id="OX365700">
    <property type="protein sequence ID" value="CAI4031153.1"/>
    <property type="molecule type" value="Genomic_DNA"/>
</dbReference>
<dbReference type="RefSeq" id="WP_289268104.1">
    <property type="nucleotide sequence ID" value="NZ_OX365700.1"/>
</dbReference>
<gene>
    <name evidence="3" type="ORF">DNFV4_01582</name>
</gene>
<reference evidence="3" key="1">
    <citation type="submission" date="2022-10" db="EMBL/GenBank/DDBJ databases">
        <authorList>
            <person name="Koch H."/>
        </authorList>
    </citation>
    <scope>NUCLEOTIDE SEQUENCE</scope>
    <source>
        <strain evidence="3">DNF</strain>
    </source>
</reference>
<feature type="region of interest" description="Disordered" evidence="1">
    <location>
        <begin position="60"/>
        <end position="97"/>
    </location>
</feature>
<organism evidence="3 4">
    <name type="scientific">Nitrospira tepida</name>
    <dbReference type="NCBI Taxonomy" id="2973512"/>
    <lineage>
        <taxon>Bacteria</taxon>
        <taxon>Pseudomonadati</taxon>
        <taxon>Nitrospirota</taxon>
        <taxon>Nitrospiria</taxon>
        <taxon>Nitrospirales</taxon>
        <taxon>Nitrospiraceae</taxon>
        <taxon>Nitrospira</taxon>
    </lineage>
</organism>
<name>A0AA86MYB4_9BACT</name>
<accession>A0AA86MYB4</accession>
<feature type="domain" description="Putative regulatory protein FmdB zinc ribbon" evidence="2">
    <location>
        <begin position="1"/>
        <end position="47"/>
    </location>
</feature>
<dbReference type="InterPro" id="IPR013429">
    <property type="entry name" value="Regulatory_FmdB_Zinc_ribbon"/>
</dbReference>
<evidence type="ECO:0000256" key="1">
    <source>
        <dbReference type="SAM" id="MobiDB-lite"/>
    </source>
</evidence>
<keyword evidence="4" id="KW-1185">Reference proteome</keyword>
<evidence type="ECO:0000259" key="2">
    <source>
        <dbReference type="SMART" id="SM00834"/>
    </source>
</evidence>
<protein>
    <submittedName>
        <fullName evidence="3">Zinc ribbon domain-containing protein</fullName>
    </submittedName>
</protein>
<dbReference type="Proteomes" id="UP001179121">
    <property type="component" value="Chromosome"/>
</dbReference>
<dbReference type="KEGG" id="nti:DNFV4_01582"/>
<sequence>MPIYEYLAQRCLRPQPCSKRLEYLQSMSEAPLSRCRECGAAIQRVFSTFAARTGAVGVSTPDPTPLNITGIQAPASMPSAEGGGACGGHGHDHGGGA</sequence>